<dbReference type="EMBL" id="CAUDLI010000008">
    <property type="protein sequence ID" value="CAJ0893161.1"/>
    <property type="molecule type" value="Genomic_DNA"/>
</dbReference>
<reference evidence="2 4" key="1">
    <citation type="submission" date="2023-07" db="EMBL/GenBank/DDBJ databases">
        <authorList>
            <person name="Peeters C."/>
        </authorList>
    </citation>
    <scope>NUCLEOTIDE SEQUENCE</scope>
    <source>
        <strain evidence="3 4">LMG 32965</strain>
        <strain evidence="2">R-77567</strain>
    </source>
</reference>
<evidence type="ECO:0000313" key="4">
    <source>
        <dbReference type="Proteomes" id="UP001189792"/>
    </source>
</evidence>
<evidence type="ECO:0008006" key="6">
    <source>
        <dbReference type="Google" id="ProtNLM"/>
    </source>
</evidence>
<gene>
    <name evidence="3" type="ORF">R77564_03689</name>
    <name evidence="2" type="ORF">R77567_03372</name>
</gene>
<evidence type="ECO:0000313" key="5">
    <source>
        <dbReference type="Proteomes" id="UP001190491"/>
    </source>
</evidence>
<evidence type="ECO:0000256" key="1">
    <source>
        <dbReference type="SAM" id="MobiDB-lite"/>
    </source>
</evidence>
<dbReference type="AlphaFoldDB" id="A0AAD2C0M5"/>
<evidence type="ECO:0000313" key="2">
    <source>
        <dbReference type="EMBL" id="CAJ0881259.1"/>
    </source>
</evidence>
<name>A0AAD2C0M5_9RALS</name>
<sequence length="306" mass="34582">MTSTGPEKQPDECVVHDHPVPASQLGRYSVDRDPHSEHDIASYVEGQAPDEEVQHVEHVKREVVLGDVYDIWDVTTNKDRWWVITNLTNLYSQKYFPSLDYTLSFHIGLMARLRSRSGRIDAAEPTPFDEVLRRMDQAEERHDAAVEVEDFQAVGMLLREGLISLVSAMRRRVSIAEGIDRPQDANFIGWSDLLMNELCAGGSNKELRQHLKNTAKETWQLANWLTHTRSATKTSSSIALHSCQTIVGHYIQILEGGRSDRIGSCPVCKSRDIRTHFDSAISPDGDYYSSCGVCDWNNHPAYKAEV</sequence>
<accession>A0AAD2C0M5</accession>
<proteinExistence type="predicted"/>
<dbReference type="RefSeq" id="WP_316857376.1">
    <property type="nucleotide sequence ID" value="NZ_CAUDKO010000007.1"/>
</dbReference>
<feature type="compositionally biased region" description="Basic and acidic residues" evidence="1">
    <location>
        <begin position="8"/>
        <end position="19"/>
    </location>
</feature>
<dbReference type="Proteomes" id="UP001189792">
    <property type="component" value="Unassembled WGS sequence"/>
</dbReference>
<protein>
    <recommendedName>
        <fullName evidence="6">Gamma-glutamylcyclotransferase</fullName>
    </recommendedName>
</protein>
<dbReference type="Proteomes" id="UP001190491">
    <property type="component" value="Unassembled WGS sequence"/>
</dbReference>
<dbReference type="EMBL" id="CAUDKO010000007">
    <property type="protein sequence ID" value="CAJ0881259.1"/>
    <property type="molecule type" value="Genomic_DNA"/>
</dbReference>
<evidence type="ECO:0000313" key="3">
    <source>
        <dbReference type="EMBL" id="CAJ0893161.1"/>
    </source>
</evidence>
<feature type="region of interest" description="Disordered" evidence="1">
    <location>
        <begin position="1"/>
        <end position="20"/>
    </location>
</feature>
<keyword evidence="4" id="KW-1185">Reference proteome</keyword>
<comment type="caution">
    <text evidence="2">The sequence shown here is derived from an EMBL/GenBank/DDBJ whole genome shotgun (WGS) entry which is preliminary data.</text>
</comment>
<organism evidence="2 5">
    <name type="scientific">Ralstonia flatus</name>
    <dbReference type="NCBI Taxonomy" id="3058601"/>
    <lineage>
        <taxon>Bacteria</taxon>
        <taxon>Pseudomonadati</taxon>
        <taxon>Pseudomonadota</taxon>
        <taxon>Betaproteobacteria</taxon>
        <taxon>Burkholderiales</taxon>
        <taxon>Burkholderiaceae</taxon>
        <taxon>Ralstonia</taxon>
    </lineage>
</organism>